<proteinExistence type="predicted"/>
<evidence type="ECO:0000313" key="2">
    <source>
        <dbReference type="EMBL" id="ANF54931.1"/>
    </source>
</evidence>
<sequence length="126" mass="13242">MFILAVTAAMALAQTSAQAQTSPQAAAPAPSARLVSYDEAVRCAGLTQAASELEGGESRYGRSLYDAALYWSLAAMQAATVAGRNPAVAETEQTRARLDAVRRLSAGESEARATLQRCRQKAPRLG</sequence>
<feature type="chain" id="PRO_5008004357" evidence="1">
    <location>
        <begin position="20"/>
        <end position="126"/>
    </location>
</feature>
<accession>A0A172Y6R8</accession>
<feature type="signal peptide" evidence="1">
    <location>
        <begin position="1"/>
        <end position="19"/>
    </location>
</feature>
<dbReference type="EMBL" id="CP015614">
    <property type="protein sequence ID" value="ANF54931.1"/>
    <property type="molecule type" value="Genomic_DNA"/>
</dbReference>
<dbReference type="GeneID" id="78117428"/>
<dbReference type="KEGG" id="bne:DA69_09345"/>
<evidence type="ECO:0000313" key="3">
    <source>
        <dbReference type="Proteomes" id="UP000077603"/>
    </source>
</evidence>
<protein>
    <submittedName>
        <fullName evidence="2">Uncharacterized protein</fullName>
    </submittedName>
</protein>
<dbReference type="Proteomes" id="UP000077603">
    <property type="component" value="Chromosome"/>
</dbReference>
<organism evidence="2 3">
    <name type="scientific">Brevundimonas naejangsanensis</name>
    <dbReference type="NCBI Taxonomy" id="588932"/>
    <lineage>
        <taxon>Bacteria</taxon>
        <taxon>Pseudomonadati</taxon>
        <taxon>Pseudomonadota</taxon>
        <taxon>Alphaproteobacteria</taxon>
        <taxon>Caulobacterales</taxon>
        <taxon>Caulobacteraceae</taxon>
        <taxon>Brevundimonas</taxon>
    </lineage>
</organism>
<keyword evidence="3" id="KW-1185">Reference proteome</keyword>
<name>A0A172Y6R8_9CAUL</name>
<dbReference type="STRING" id="588932.DA69_09345"/>
<dbReference type="AlphaFoldDB" id="A0A172Y6R8"/>
<gene>
    <name evidence="2" type="ORF">DA69_09345</name>
</gene>
<evidence type="ECO:0000256" key="1">
    <source>
        <dbReference type="SAM" id="SignalP"/>
    </source>
</evidence>
<dbReference type="RefSeq" id="WP_024353542.1">
    <property type="nucleotide sequence ID" value="NZ_CP015614.1"/>
</dbReference>
<keyword evidence="1" id="KW-0732">Signal</keyword>
<reference evidence="2 3" key="1">
    <citation type="journal article" date="2014" name="Genome Announc.">
        <title>Genome Sequence of a Promising Hydrogen-Producing Facultative Anaerobic Bacterium, Brevundimonas naejangsanensis Strain B1.</title>
        <authorList>
            <person name="Su H."/>
            <person name="Zhang T."/>
            <person name="Bao M."/>
            <person name="Jiang Y."/>
            <person name="Wang Y."/>
            <person name="Tan T."/>
        </authorList>
    </citation>
    <scope>NUCLEOTIDE SEQUENCE [LARGE SCALE GENOMIC DNA]</scope>
    <source>
        <strain evidence="2 3">B1</strain>
    </source>
</reference>
<dbReference type="OrthoDB" id="7205746at2"/>